<proteinExistence type="predicted"/>
<sequence length="250" mass="28721">MSETIHAKPKLKQLITTLCISAVNRNSITPIPDLRPSLSNYGIVNNIKVIEGNVFAYMANEFECLKVIKALDKSRLGGLEIEMAFAFHRSQQHSMFLRKHNPDFLKLCAEHIDMKLKYKILKRKELEGALPSIDDLVNEHFNKKSKSVCFDNFECVLVSIGPDTRDYELAMIKNIKTIGIKYTVEHINNDASLITNLIDEAVRSSVHFVIAIDKNNENFKSMTLYLLSKEQRQDRMDEMRCNIIMSILVR</sequence>
<comment type="caution">
    <text evidence="1">The sequence shown here is derived from an EMBL/GenBank/DDBJ whole genome shotgun (WGS) entry which is preliminary data.</text>
</comment>
<dbReference type="GO" id="GO:0003676">
    <property type="term" value="F:nucleic acid binding"/>
    <property type="evidence" value="ECO:0007669"/>
    <property type="project" value="InterPro"/>
</dbReference>
<accession>A0A177ARM7</accession>
<dbReference type="SUPFAM" id="SSF54928">
    <property type="entry name" value="RNA-binding domain, RBD"/>
    <property type="match status" value="1"/>
</dbReference>
<evidence type="ECO:0000313" key="2">
    <source>
        <dbReference type="Proteomes" id="UP000078046"/>
    </source>
</evidence>
<dbReference type="EMBL" id="LWCA01001686">
    <property type="protein sequence ID" value="OAF64666.1"/>
    <property type="molecule type" value="Genomic_DNA"/>
</dbReference>
<dbReference type="InterPro" id="IPR012677">
    <property type="entry name" value="Nucleotide-bd_a/b_plait_sf"/>
</dbReference>
<protein>
    <submittedName>
        <fullName evidence="1">Uncharacterized protein</fullName>
    </submittedName>
</protein>
<reference evidence="1 2" key="1">
    <citation type="submission" date="2016-04" db="EMBL/GenBank/DDBJ databases">
        <title>The genome of Intoshia linei affirms orthonectids as highly simplified spiralians.</title>
        <authorList>
            <person name="Mikhailov K.V."/>
            <person name="Slusarev G.S."/>
            <person name="Nikitin M.A."/>
            <person name="Logacheva M.D."/>
            <person name="Penin A."/>
            <person name="Aleoshin V."/>
            <person name="Panchin Y.V."/>
        </authorList>
    </citation>
    <scope>NUCLEOTIDE SEQUENCE [LARGE SCALE GENOMIC DNA]</scope>
    <source>
        <strain evidence="1">Intl2013</strain>
        <tissue evidence="1">Whole animal</tissue>
    </source>
</reference>
<dbReference type="Gene3D" id="3.40.50.800">
    <property type="entry name" value="Anticodon-binding domain"/>
    <property type="match status" value="1"/>
</dbReference>
<evidence type="ECO:0000313" key="1">
    <source>
        <dbReference type="EMBL" id="OAF64666.1"/>
    </source>
</evidence>
<dbReference type="AlphaFoldDB" id="A0A177ARM7"/>
<dbReference type="InterPro" id="IPR036621">
    <property type="entry name" value="Anticodon-bd_dom_sf"/>
</dbReference>
<dbReference type="Gene3D" id="3.30.70.330">
    <property type="match status" value="1"/>
</dbReference>
<dbReference type="Proteomes" id="UP000078046">
    <property type="component" value="Unassembled WGS sequence"/>
</dbReference>
<dbReference type="InterPro" id="IPR035979">
    <property type="entry name" value="RBD_domain_sf"/>
</dbReference>
<keyword evidence="2" id="KW-1185">Reference proteome</keyword>
<gene>
    <name evidence="1" type="ORF">A3Q56_07620</name>
</gene>
<name>A0A177ARM7_9BILA</name>
<organism evidence="1 2">
    <name type="scientific">Intoshia linei</name>
    <dbReference type="NCBI Taxonomy" id="1819745"/>
    <lineage>
        <taxon>Eukaryota</taxon>
        <taxon>Metazoa</taxon>
        <taxon>Spiralia</taxon>
        <taxon>Lophotrochozoa</taxon>
        <taxon>Mesozoa</taxon>
        <taxon>Orthonectida</taxon>
        <taxon>Rhopaluridae</taxon>
        <taxon>Intoshia</taxon>
    </lineage>
</organism>